<keyword evidence="3" id="KW-1185">Reference proteome</keyword>
<dbReference type="Proteomes" id="UP001175211">
    <property type="component" value="Unassembled WGS sequence"/>
</dbReference>
<dbReference type="Pfam" id="PF00085">
    <property type="entry name" value="Thioredoxin"/>
    <property type="match status" value="1"/>
</dbReference>
<evidence type="ECO:0000313" key="2">
    <source>
        <dbReference type="EMBL" id="KAK0463874.1"/>
    </source>
</evidence>
<name>A0AA39TUH0_ARMTA</name>
<dbReference type="RefSeq" id="XP_060335184.1">
    <property type="nucleotide sequence ID" value="XM_060476881.1"/>
</dbReference>
<evidence type="ECO:0000313" key="3">
    <source>
        <dbReference type="Proteomes" id="UP001175211"/>
    </source>
</evidence>
<comment type="caution">
    <text evidence="2">The sequence shown here is derived from an EMBL/GenBank/DDBJ whole genome shotgun (WGS) entry which is preliminary data.</text>
</comment>
<gene>
    <name evidence="2" type="ORF">EV420DRAFT_1638800</name>
</gene>
<feature type="domain" description="Thioredoxin" evidence="1">
    <location>
        <begin position="9"/>
        <end position="65"/>
    </location>
</feature>
<dbReference type="GeneID" id="85360429"/>
<dbReference type="CDD" id="cd02947">
    <property type="entry name" value="TRX_family"/>
    <property type="match status" value="1"/>
</dbReference>
<dbReference type="SUPFAM" id="SSF52833">
    <property type="entry name" value="Thioredoxin-like"/>
    <property type="match status" value="1"/>
</dbReference>
<proteinExistence type="predicted"/>
<reference evidence="2" key="1">
    <citation type="submission" date="2023-06" db="EMBL/GenBank/DDBJ databases">
        <authorList>
            <consortium name="Lawrence Berkeley National Laboratory"/>
            <person name="Ahrendt S."/>
            <person name="Sahu N."/>
            <person name="Indic B."/>
            <person name="Wong-Bajracharya J."/>
            <person name="Merenyi Z."/>
            <person name="Ke H.-M."/>
            <person name="Monk M."/>
            <person name="Kocsube S."/>
            <person name="Drula E."/>
            <person name="Lipzen A."/>
            <person name="Balint B."/>
            <person name="Henrissat B."/>
            <person name="Andreopoulos B."/>
            <person name="Martin F.M."/>
            <person name="Harder C.B."/>
            <person name="Rigling D."/>
            <person name="Ford K.L."/>
            <person name="Foster G.D."/>
            <person name="Pangilinan J."/>
            <person name="Papanicolaou A."/>
            <person name="Barry K."/>
            <person name="LaButti K."/>
            <person name="Viragh M."/>
            <person name="Koriabine M."/>
            <person name="Yan M."/>
            <person name="Riley R."/>
            <person name="Champramary S."/>
            <person name="Plett K.L."/>
            <person name="Tsai I.J."/>
            <person name="Slot J."/>
            <person name="Sipos G."/>
            <person name="Plett J."/>
            <person name="Nagy L.G."/>
            <person name="Grigoriev I.V."/>
        </authorList>
    </citation>
    <scope>NUCLEOTIDE SEQUENCE</scope>
    <source>
        <strain evidence="2">CCBAS 213</strain>
    </source>
</reference>
<protein>
    <recommendedName>
        <fullName evidence="1">Thioredoxin domain-containing protein</fullName>
    </recommendedName>
</protein>
<dbReference type="InterPro" id="IPR036249">
    <property type="entry name" value="Thioredoxin-like_sf"/>
</dbReference>
<evidence type="ECO:0000259" key="1">
    <source>
        <dbReference type="Pfam" id="PF00085"/>
    </source>
</evidence>
<accession>A0AA39TUH0</accession>
<dbReference type="Gene3D" id="3.40.30.10">
    <property type="entry name" value="Glutaredoxin"/>
    <property type="match status" value="1"/>
</dbReference>
<dbReference type="InterPro" id="IPR013766">
    <property type="entry name" value="Thioredoxin_domain"/>
</dbReference>
<organism evidence="2 3">
    <name type="scientific">Armillaria tabescens</name>
    <name type="common">Ringless honey mushroom</name>
    <name type="synonym">Agaricus tabescens</name>
    <dbReference type="NCBI Taxonomy" id="1929756"/>
    <lineage>
        <taxon>Eukaryota</taxon>
        <taxon>Fungi</taxon>
        <taxon>Dikarya</taxon>
        <taxon>Basidiomycota</taxon>
        <taxon>Agaricomycotina</taxon>
        <taxon>Agaricomycetes</taxon>
        <taxon>Agaricomycetidae</taxon>
        <taxon>Agaricales</taxon>
        <taxon>Marasmiineae</taxon>
        <taxon>Physalacriaceae</taxon>
        <taxon>Desarmillaria</taxon>
    </lineage>
</organism>
<sequence length="68" mass="7650">MLMGSPFRSWCQPCKILSPILEQLTEDPSTETTSRQPLDLVTINSDTEEGKELCERFKAHALPIVVAF</sequence>
<dbReference type="AlphaFoldDB" id="A0AA39TUH0"/>
<dbReference type="EMBL" id="JAUEPS010000007">
    <property type="protein sequence ID" value="KAK0463874.1"/>
    <property type="molecule type" value="Genomic_DNA"/>
</dbReference>